<dbReference type="EMBL" id="VSSQ01002830">
    <property type="protein sequence ID" value="MPM17618.1"/>
    <property type="molecule type" value="Genomic_DNA"/>
</dbReference>
<sequence length="80" mass="9394">MTAKEKAILLGQAGKLYTLGRKVEKCREKLRQLVGKKVLYDSQQMIDALNEYEAVDSEWKRLEQEHLQYRTRLGIKDKIV</sequence>
<comment type="caution">
    <text evidence="1">The sequence shown here is derived from an EMBL/GenBank/DDBJ whole genome shotgun (WGS) entry which is preliminary data.</text>
</comment>
<evidence type="ECO:0000313" key="1">
    <source>
        <dbReference type="EMBL" id="MPM17618.1"/>
    </source>
</evidence>
<gene>
    <name evidence="1" type="ORF">SDC9_64015</name>
</gene>
<reference evidence="1" key="1">
    <citation type="submission" date="2019-08" db="EMBL/GenBank/DDBJ databases">
        <authorList>
            <person name="Kucharzyk K."/>
            <person name="Murdoch R.W."/>
            <person name="Higgins S."/>
            <person name="Loffler F."/>
        </authorList>
    </citation>
    <scope>NUCLEOTIDE SEQUENCE</scope>
</reference>
<dbReference type="AlphaFoldDB" id="A0A644XPE4"/>
<protein>
    <submittedName>
        <fullName evidence="1">Uncharacterized protein</fullName>
    </submittedName>
</protein>
<proteinExistence type="predicted"/>
<organism evidence="1">
    <name type="scientific">bioreactor metagenome</name>
    <dbReference type="NCBI Taxonomy" id="1076179"/>
    <lineage>
        <taxon>unclassified sequences</taxon>
        <taxon>metagenomes</taxon>
        <taxon>ecological metagenomes</taxon>
    </lineage>
</organism>
<accession>A0A644XPE4</accession>
<name>A0A644XPE4_9ZZZZ</name>